<accession>X1VNU6</accession>
<dbReference type="InterPro" id="IPR001296">
    <property type="entry name" value="Glyco_trans_1"/>
</dbReference>
<dbReference type="Gene3D" id="3.40.50.2000">
    <property type="entry name" value="Glycogen Phosphorylase B"/>
    <property type="match status" value="1"/>
</dbReference>
<sequence>ITPDELLRIRYRFNLPEKYVLTVGTWEPRKNLVRLLQVWRTLRAEGKLGGYKLVMVGMKGWLCGEIEQKFRNQAGERGVMAIGYIPRSSLPAIYQGAASFVYPSIYEGLGLPPLEAMACGVPVAAARAGALPEVLGDAVLYFDPTNPQEMAAAIEATVTQEKMAKDLREKGRARAEKFTWEETAEKTMQVYRNACGVGEVLG</sequence>
<feature type="non-terminal residue" evidence="3">
    <location>
        <position position="1"/>
    </location>
</feature>
<feature type="domain" description="Glycosyl transferase family 1" evidence="2">
    <location>
        <begin position="10"/>
        <end position="173"/>
    </location>
</feature>
<evidence type="ECO:0000256" key="1">
    <source>
        <dbReference type="ARBA" id="ARBA00022679"/>
    </source>
</evidence>
<dbReference type="FunFam" id="3.40.50.2000:FF:000119">
    <property type="entry name" value="Glycosyl transferase group 1"/>
    <property type="match status" value="1"/>
</dbReference>
<dbReference type="Pfam" id="PF00534">
    <property type="entry name" value="Glycos_transf_1"/>
    <property type="match status" value="1"/>
</dbReference>
<dbReference type="AlphaFoldDB" id="X1VNU6"/>
<protein>
    <recommendedName>
        <fullName evidence="2">Glycosyl transferase family 1 domain-containing protein</fullName>
    </recommendedName>
</protein>
<dbReference type="GO" id="GO:0009103">
    <property type="term" value="P:lipopolysaccharide biosynthetic process"/>
    <property type="evidence" value="ECO:0007669"/>
    <property type="project" value="TreeGrafter"/>
</dbReference>
<evidence type="ECO:0000313" key="3">
    <source>
        <dbReference type="EMBL" id="GAJ10535.1"/>
    </source>
</evidence>
<organism evidence="3">
    <name type="scientific">marine sediment metagenome</name>
    <dbReference type="NCBI Taxonomy" id="412755"/>
    <lineage>
        <taxon>unclassified sequences</taxon>
        <taxon>metagenomes</taxon>
        <taxon>ecological metagenomes</taxon>
    </lineage>
</organism>
<evidence type="ECO:0000259" key="2">
    <source>
        <dbReference type="Pfam" id="PF00534"/>
    </source>
</evidence>
<comment type="caution">
    <text evidence="3">The sequence shown here is derived from an EMBL/GenBank/DDBJ whole genome shotgun (WGS) entry which is preliminary data.</text>
</comment>
<dbReference type="GO" id="GO:0016757">
    <property type="term" value="F:glycosyltransferase activity"/>
    <property type="evidence" value="ECO:0007669"/>
    <property type="project" value="InterPro"/>
</dbReference>
<dbReference type="EMBL" id="BARW01034826">
    <property type="protein sequence ID" value="GAJ10535.1"/>
    <property type="molecule type" value="Genomic_DNA"/>
</dbReference>
<dbReference type="CDD" id="cd03809">
    <property type="entry name" value="GT4_MtfB-like"/>
    <property type="match status" value="1"/>
</dbReference>
<reference evidence="3" key="1">
    <citation type="journal article" date="2014" name="Front. Microbiol.">
        <title>High frequency of phylogenetically diverse reductive dehalogenase-homologous genes in deep subseafloor sedimentary metagenomes.</title>
        <authorList>
            <person name="Kawai M."/>
            <person name="Futagami T."/>
            <person name="Toyoda A."/>
            <person name="Takaki Y."/>
            <person name="Nishi S."/>
            <person name="Hori S."/>
            <person name="Arai W."/>
            <person name="Tsubouchi T."/>
            <person name="Morono Y."/>
            <person name="Uchiyama I."/>
            <person name="Ito T."/>
            <person name="Fujiyama A."/>
            <person name="Inagaki F."/>
            <person name="Takami H."/>
        </authorList>
    </citation>
    <scope>NUCLEOTIDE SEQUENCE</scope>
    <source>
        <strain evidence="3">Expedition CK06-06</strain>
    </source>
</reference>
<keyword evidence="1" id="KW-0808">Transferase</keyword>
<dbReference type="SUPFAM" id="SSF53756">
    <property type="entry name" value="UDP-Glycosyltransferase/glycogen phosphorylase"/>
    <property type="match status" value="1"/>
</dbReference>
<name>X1VNU6_9ZZZZ</name>
<proteinExistence type="predicted"/>
<gene>
    <name evidence="3" type="ORF">S12H4_54472</name>
</gene>
<dbReference type="PANTHER" id="PTHR46401:SF2">
    <property type="entry name" value="GLYCOSYLTRANSFERASE WBBK-RELATED"/>
    <property type="match status" value="1"/>
</dbReference>
<dbReference type="PANTHER" id="PTHR46401">
    <property type="entry name" value="GLYCOSYLTRANSFERASE WBBK-RELATED"/>
    <property type="match status" value="1"/>
</dbReference>